<evidence type="ECO:0000259" key="8">
    <source>
        <dbReference type="SMART" id="SM00904"/>
    </source>
</evidence>
<dbReference type="SUPFAM" id="SSF82114">
    <property type="entry name" value="Riboflavin kinase-like"/>
    <property type="match status" value="1"/>
</dbReference>
<evidence type="ECO:0000313" key="10">
    <source>
        <dbReference type="Proteomes" id="UP000031512"/>
    </source>
</evidence>
<dbReference type="PANTHER" id="PTHR22749:SF6">
    <property type="entry name" value="RIBOFLAVIN KINASE"/>
    <property type="match status" value="1"/>
</dbReference>
<dbReference type="InterPro" id="IPR023465">
    <property type="entry name" value="Riboflavin_kinase_dom_sf"/>
</dbReference>
<dbReference type="RefSeq" id="XP_004829664.1">
    <property type="nucleotide sequence ID" value="XM_004829607.1"/>
</dbReference>
<dbReference type="AlphaFoldDB" id="L0AXM7"/>
<evidence type="ECO:0000256" key="6">
    <source>
        <dbReference type="ARBA" id="ARBA00022741"/>
    </source>
</evidence>
<evidence type="ECO:0000256" key="4">
    <source>
        <dbReference type="ARBA" id="ARBA00022643"/>
    </source>
</evidence>
<dbReference type="STRING" id="1537102.L0AXM7"/>
<dbReference type="GO" id="GO:0005524">
    <property type="term" value="F:ATP binding"/>
    <property type="evidence" value="ECO:0007669"/>
    <property type="project" value="UniProtKB-KW"/>
</dbReference>
<proteinExistence type="predicted"/>
<dbReference type="VEuPathDB" id="PiroplasmaDB:BEWA_028480"/>
<sequence>MKSTIAESSSFRIVSKNTQFLNDATKMLNRTCTIKKIPKRPDDNVYHKINLNSKLDINKLSGTLGWFLELREPIYIEGTIIKGHGRGLLLLGIPTANLKCIHTIHLFTGVYYGRAYLDGNSEVSGSDCLDTIVSIGFNPHFVDTNYIIEAYIYKEFKETLLGQTIKLYIQGFLRSDGKYQSLAELIKVMQTDLHMHKLIMDAR</sequence>
<keyword evidence="5" id="KW-0808">Transferase</keyword>
<evidence type="ECO:0000256" key="5">
    <source>
        <dbReference type="ARBA" id="ARBA00022679"/>
    </source>
</evidence>
<dbReference type="eggNOG" id="KOG3110">
    <property type="taxonomic scope" value="Eukaryota"/>
</dbReference>
<organism evidence="9 10">
    <name type="scientific">Theileria equi strain WA</name>
    <dbReference type="NCBI Taxonomy" id="1537102"/>
    <lineage>
        <taxon>Eukaryota</taxon>
        <taxon>Sar</taxon>
        <taxon>Alveolata</taxon>
        <taxon>Apicomplexa</taxon>
        <taxon>Aconoidasida</taxon>
        <taxon>Piroplasmida</taxon>
        <taxon>Theileriidae</taxon>
        <taxon>Theileria</taxon>
    </lineage>
</organism>
<evidence type="ECO:0000256" key="1">
    <source>
        <dbReference type="ARBA" id="ARBA00005201"/>
    </source>
</evidence>
<protein>
    <recommendedName>
        <fullName evidence="2">riboflavin kinase</fullName>
        <ecNumber evidence="2">2.7.1.26</ecNumber>
    </recommendedName>
</protein>
<keyword evidence="6" id="KW-0547">Nucleotide-binding</keyword>
<dbReference type="GO" id="GO:0009398">
    <property type="term" value="P:FMN biosynthetic process"/>
    <property type="evidence" value="ECO:0007669"/>
    <property type="project" value="UniProtKB-UniPathway"/>
</dbReference>
<name>L0AXM7_THEEQ</name>
<dbReference type="GeneID" id="15805965"/>
<dbReference type="Pfam" id="PF01687">
    <property type="entry name" value="Flavokinase"/>
    <property type="match status" value="1"/>
</dbReference>
<keyword evidence="3" id="KW-0285">Flavoprotein</keyword>
<evidence type="ECO:0000256" key="2">
    <source>
        <dbReference type="ARBA" id="ARBA00012105"/>
    </source>
</evidence>
<dbReference type="GO" id="GO:0008531">
    <property type="term" value="F:riboflavin kinase activity"/>
    <property type="evidence" value="ECO:0007669"/>
    <property type="project" value="UniProtKB-EC"/>
</dbReference>
<dbReference type="OrthoDB" id="276388at2759"/>
<evidence type="ECO:0000256" key="7">
    <source>
        <dbReference type="ARBA" id="ARBA00022840"/>
    </source>
</evidence>
<dbReference type="EMBL" id="CP001669">
    <property type="protein sequence ID" value="AFZ79998.1"/>
    <property type="molecule type" value="Genomic_DNA"/>
</dbReference>
<keyword evidence="4" id="KW-0288">FMN</keyword>
<dbReference type="PANTHER" id="PTHR22749">
    <property type="entry name" value="RIBOFLAVIN KINASE/FMN ADENYLYLTRANSFERASE"/>
    <property type="match status" value="1"/>
</dbReference>
<dbReference type="GO" id="GO:0009231">
    <property type="term" value="P:riboflavin biosynthetic process"/>
    <property type="evidence" value="ECO:0007669"/>
    <property type="project" value="InterPro"/>
</dbReference>
<dbReference type="UniPathway" id="UPA00276">
    <property type="reaction ID" value="UER00406"/>
</dbReference>
<gene>
    <name evidence="9" type="ORF">BEWA_028480</name>
</gene>
<reference evidence="9 10" key="1">
    <citation type="journal article" date="2012" name="BMC Genomics">
        <title>Comparative genomic analysis and phylogenetic position of Theileria equi.</title>
        <authorList>
            <person name="Kappmeyer L.S."/>
            <person name="Thiagarajan M."/>
            <person name="Herndon D.R."/>
            <person name="Ramsay J.D."/>
            <person name="Caler E."/>
            <person name="Djikeng A."/>
            <person name="Gillespie J.J."/>
            <person name="Lau A.O."/>
            <person name="Roalson E.H."/>
            <person name="Silva J.C."/>
            <person name="Silva M.G."/>
            <person name="Suarez C.E."/>
            <person name="Ueti M.W."/>
            <person name="Nene V.M."/>
            <person name="Mealey R.H."/>
            <person name="Knowles D.P."/>
            <person name="Brayton K.A."/>
        </authorList>
    </citation>
    <scope>NUCLEOTIDE SEQUENCE [LARGE SCALE GENOMIC DNA]</scope>
    <source>
        <strain evidence="9 10">WA</strain>
    </source>
</reference>
<dbReference type="EC" id="2.7.1.26" evidence="2"/>
<dbReference type="InterPro" id="IPR015865">
    <property type="entry name" value="Riboflavin_kinase_bac/euk"/>
</dbReference>
<accession>L0AXM7</accession>
<dbReference type="Proteomes" id="UP000031512">
    <property type="component" value="Chromosome 1"/>
</dbReference>
<comment type="pathway">
    <text evidence="1">Cofactor biosynthesis; FMN biosynthesis; FMN from riboflavin (ATP route): step 1/1.</text>
</comment>
<evidence type="ECO:0000256" key="3">
    <source>
        <dbReference type="ARBA" id="ARBA00022630"/>
    </source>
</evidence>
<dbReference type="InterPro" id="IPR023468">
    <property type="entry name" value="Riboflavin_kinase"/>
</dbReference>
<feature type="domain" description="Riboflavin kinase" evidence="8">
    <location>
        <begin position="69"/>
        <end position="201"/>
    </location>
</feature>
<dbReference type="SMART" id="SM00904">
    <property type="entry name" value="Flavokinase"/>
    <property type="match status" value="1"/>
</dbReference>
<dbReference type="KEGG" id="beq:BEWA_028480"/>
<keyword evidence="10" id="KW-1185">Reference proteome</keyword>
<evidence type="ECO:0000313" key="9">
    <source>
        <dbReference type="EMBL" id="AFZ79998.1"/>
    </source>
</evidence>
<dbReference type="Gene3D" id="2.40.30.30">
    <property type="entry name" value="Riboflavin kinase-like"/>
    <property type="match status" value="1"/>
</dbReference>
<keyword evidence="7" id="KW-0067">ATP-binding</keyword>